<dbReference type="OrthoDB" id="9802408at2"/>
<dbReference type="InterPro" id="IPR020783">
    <property type="entry name" value="Ribosomal_uL11_C"/>
</dbReference>
<evidence type="ECO:0000313" key="12">
    <source>
        <dbReference type="EMBL" id="ALX49407.1"/>
    </source>
</evidence>
<feature type="domain" description="Large ribosomal subunit protein uL11 N-terminal" evidence="11">
    <location>
        <begin position="9"/>
        <end position="66"/>
    </location>
</feature>
<dbReference type="Gene3D" id="3.30.1550.10">
    <property type="entry name" value="Ribosomal protein L11/L12, N-terminal domain"/>
    <property type="match status" value="1"/>
</dbReference>
<evidence type="ECO:0000256" key="4">
    <source>
        <dbReference type="ARBA" id="ARBA00022884"/>
    </source>
</evidence>
<dbReference type="Pfam" id="PF03946">
    <property type="entry name" value="Ribosomal_L11_N"/>
    <property type="match status" value="1"/>
</dbReference>
<name>A0A0U3WHR1_9BACI</name>
<dbReference type="NCBIfam" id="TIGR01632">
    <property type="entry name" value="L11_bact"/>
    <property type="match status" value="1"/>
</dbReference>
<comment type="similarity">
    <text evidence="1 7 8">Belongs to the universal ribosomal protein uL11 family.</text>
</comment>
<dbReference type="STRING" id="1472767.AOX59_12915"/>
<comment type="subunit">
    <text evidence="7">Part of the ribosomal stalk of the 50S ribosomal subunit. Interacts with L10 and the large rRNA to form the base of the stalk. L10 forms an elongated spine to which L12 dimers bind in a sequential fashion forming a multimeric L10(L12)X complex.</text>
</comment>
<dbReference type="RefSeq" id="WP_068446145.1">
    <property type="nucleotide sequence ID" value="NZ_CP013862.1"/>
</dbReference>
<evidence type="ECO:0000259" key="11">
    <source>
        <dbReference type="Pfam" id="PF03946"/>
    </source>
</evidence>
<dbReference type="CDD" id="cd00349">
    <property type="entry name" value="Ribosomal_L11"/>
    <property type="match status" value="1"/>
</dbReference>
<dbReference type="Proteomes" id="UP000050331">
    <property type="component" value="Chromosome"/>
</dbReference>
<evidence type="ECO:0000256" key="7">
    <source>
        <dbReference type="HAMAP-Rule" id="MF_00736"/>
    </source>
</evidence>
<accession>A0A0U3WHR1</accession>
<dbReference type="InterPro" id="IPR020785">
    <property type="entry name" value="Ribosomal_uL11_CS"/>
</dbReference>
<dbReference type="PROSITE" id="PS00359">
    <property type="entry name" value="RIBOSOMAL_L11"/>
    <property type="match status" value="1"/>
</dbReference>
<dbReference type="FunFam" id="3.30.1550.10:FF:000001">
    <property type="entry name" value="50S ribosomal protein L11"/>
    <property type="match status" value="1"/>
</dbReference>
<proteinExistence type="inferred from homology"/>
<dbReference type="FunFam" id="1.10.10.250:FF:000001">
    <property type="entry name" value="50S ribosomal protein L11"/>
    <property type="match status" value="1"/>
</dbReference>
<comment type="function">
    <text evidence="7 9">Forms part of the ribosomal stalk which helps the ribosome interact with GTP-bound translation factors.</text>
</comment>
<dbReference type="InterPro" id="IPR000911">
    <property type="entry name" value="Ribosomal_uL11"/>
</dbReference>
<comment type="PTM">
    <text evidence="7 9">One or more lysine residues are methylated.</text>
</comment>
<dbReference type="EMBL" id="CP013862">
    <property type="protein sequence ID" value="ALX49407.1"/>
    <property type="molecule type" value="Genomic_DNA"/>
</dbReference>
<evidence type="ECO:0000256" key="1">
    <source>
        <dbReference type="ARBA" id="ARBA00010537"/>
    </source>
</evidence>
<evidence type="ECO:0000256" key="3">
    <source>
        <dbReference type="ARBA" id="ARBA00022730"/>
    </source>
</evidence>
<dbReference type="InterPro" id="IPR036796">
    <property type="entry name" value="Ribosomal_uL11_N_sf"/>
</dbReference>
<evidence type="ECO:0000256" key="2">
    <source>
        <dbReference type="ARBA" id="ARBA00022481"/>
    </source>
</evidence>
<dbReference type="GO" id="GO:0003735">
    <property type="term" value="F:structural constituent of ribosome"/>
    <property type="evidence" value="ECO:0007669"/>
    <property type="project" value="InterPro"/>
</dbReference>
<keyword evidence="4 7" id="KW-0694">RNA-binding</keyword>
<protein>
    <recommendedName>
        <fullName evidence="7">Large ribosomal subunit protein uL11</fullName>
    </recommendedName>
</protein>
<keyword evidence="2 7" id="KW-0488">Methylation</keyword>
<gene>
    <name evidence="7" type="primary">rplK</name>
    <name evidence="12" type="ORF">AOX59_12915</name>
</gene>
<evidence type="ECO:0000256" key="5">
    <source>
        <dbReference type="ARBA" id="ARBA00022980"/>
    </source>
</evidence>
<dbReference type="GO" id="GO:0006412">
    <property type="term" value="P:translation"/>
    <property type="evidence" value="ECO:0007669"/>
    <property type="project" value="UniProtKB-UniRule"/>
</dbReference>
<sequence length="141" mass="14881">MAKKVIQVVKLQIEAGKANPAPPVGPALGQAGVNIMGFCKEFNAETQDQAGTIIPVEITVFEDRSFTFITKTPPAAVLLKQAAGIDTASGEPSRSKVASVKRDQVQEIAETKMPDLNAADLDAAIRMVEGTARSMGISIED</sequence>
<keyword evidence="6 7" id="KW-0687">Ribonucleoprotein</keyword>
<keyword evidence="13" id="KW-1185">Reference proteome</keyword>
<organism evidence="12 13">
    <name type="scientific">Lentibacillus amyloliquefaciens</name>
    <dbReference type="NCBI Taxonomy" id="1472767"/>
    <lineage>
        <taxon>Bacteria</taxon>
        <taxon>Bacillati</taxon>
        <taxon>Bacillota</taxon>
        <taxon>Bacilli</taxon>
        <taxon>Bacillales</taxon>
        <taxon>Bacillaceae</taxon>
        <taxon>Lentibacillus</taxon>
    </lineage>
</organism>
<dbReference type="PANTHER" id="PTHR11661:SF1">
    <property type="entry name" value="LARGE RIBOSOMAL SUBUNIT PROTEIN UL11M"/>
    <property type="match status" value="1"/>
</dbReference>
<dbReference type="PANTHER" id="PTHR11661">
    <property type="entry name" value="60S RIBOSOMAL PROTEIN L12"/>
    <property type="match status" value="1"/>
</dbReference>
<keyword evidence="3 7" id="KW-0699">rRNA-binding</keyword>
<evidence type="ECO:0000313" key="13">
    <source>
        <dbReference type="Proteomes" id="UP000050331"/>
    </source>
</evidence>
<dbReference type="KEGG" id="lao:AOX59_12915"/>
<dbReference type="HAMAP" id="MF_00736">
    <property type="entry name" value="Ribosomal_uL11"/>
    <property type="match status" value="1"/>
</dbReference>
<dbReference type="Pfam" id="PF00298">
    <property type="entry name" value="Ribosomal_L11"/>
    <property type="match status" value="1"/>
</dbReference>
<dbReference type="GO" id="GO:0070180">
    <property type="term" value="F:large ribosomal subunit rRNA binding"/>
    <property type="evidence" value="ECO:0007669"/>
    <property type="project" value="UniProtKB-UniRule"/>
</dbReference>
<keyword evidence="5 7" id="KW-0689">Ribosomal protein</keyword>
<evidence type="ECO:0000256" key="9">
    <source>
        <dbReference type="RuleBase" id="RU003979"/>
    </source>
</evidence>
<reference evidence="12 13" key="1">
    <citation type="submission" date="2016-01" db="EMBL/GenBank/DDBJ databases">
        <title>Complete genome sequence of strain Lentibacillus amyloliquefaciens LAM0015T isolated from saline sediment.</title>
        <authorList>
            <person name="Wang J.-L."/>
            <person name="He M.-X."/>
        </authorList>
    </citation>
    <scope>NUCLEOTIDE SEQUENCE [LARGE SCALE GENOMIC DNA]</scope>
    <source>
        <strain evidence="12 13">LAM0015</strain>
    </source>
</reference>
<feature type="domain" description="Large ribosomal subunit protein uL11 C-terminal" evidence="10">
    <location>
        <begin position="71"/>
        <end position="139"/>
    </location>
</feature>
<dbReference type="SUPFAM" id="SSF46906">
    <property type="entry name" value="Ribosomal protein L11, C-terminal domain"/>
    <property type="match status" value="1"/>
</dbReference>
<dbReference type="InterPro" id="IPR006519">
    <property type="entry name" value="Ribosomal_uL11_bac-typ"/>
</dbReference>
<dbReference type="AlphaFoldDB" id="A0A0U3WHR1"/>
<evidence type="ECO:0000259" key="10">
    <source>
        <dbReference type="Pfam" id="PF00298"/>
    </source>
</evidence>
<dbReference type="GO" id="GO:0022625">
    <property type="term" value="C:cytosolic large ribosomal subunit"/>
    <property type="evidence" value="ECO:0007669"/>
    <property type="project" value="TreeGrafter"/>
</dbReference>
<evidence type="ECO:0000256" key="6">
    <source>
        <dbReference type="ARBA" id="ARBA00023274"/>
    </source>
</evidence>
<dbReference type="InterPro" id="IPR020784">
    <property type="entry name" value="Ribosomal_uL11_N"/>
</dbReference>
<dbReference type="SMART" id="SM00649">
    <property type="entry name" value="RL11"/>
    <property type="match status" value="1"/>
</dbReference>
<dbReference type="Gene3D" id="1.10.10.250">
    <property type="entry name" value="Ribosomal protein L11, C-terminal domain"/>
    <property type="match status" value="1"/>
</dbReference>
<dbReference type="SUPFAM" id="SSF54747">
    <property type="entry name" value="Ribosomal L11/L12e N-terminal domain"/>
    <property type="match status" value="1"/>
</dbReference>
<evidence type="ECO:0000256" key="8">
    <source>
        <dbReference type="RuleBase" id="RU003978"/>
    </source>
</evidence>
<dbReference type="InterPro" id="IPR036769">
    <property type="entry name" value="Ribosomal_uL11_C_sf"/>
</dbReference>